<accession>A0A6J6T4U9</accession>
<reference evidence="1" key="1">
    <citation type="submission" date="2020-05" db="EMBL/GenBank/DDBJ databases">
        <authorList>
            <person name="Chiriac C."/>
            <person name="Salcher M."/>
            <person name="Ghai R."/>
            <person name="Kavagutti S V."/>
        </authorList>
    </citation>
    <scope>NUCLEOTIDE SEQUENCE</scope>
</reference>
<name>A0A6J6T4U9_9ZZZZ</name>
<organism evidence="1">
    <name type="scientific">freshwater metagenome</name>
    <dbReference type="NCBI Taxonomy" id="449393"/>
    <lineage>
        <taxon>unclassified sequences</taxon>
        <taxon>metagenomes</taxon>
        <taxon>ecological metagenomes</taxon>
    </lineage>
</organism>
<evidence type="ECO:0000313" key="1">
    <source>
        <dbReference type="EMBL" id="CAB4741963.1"/>
    </source>
</evidence>
<proteinExistence type="predicted"/>
<gene>
    <name evidence="1" type="ORF">UFOPK2754_01240</name>
</gene>
<sequence>MIFAPDRWILSLGQTPPADIFARLEARPGWLDNYAYVLGVELDPSLRATIKENSHDLVGVLFGDNTPDFIIHVDGEWMVAMSNPWPLYFIEHWADQLVAQYESRDPNQLRGAPNG</sequence>
<dbReference type="EMBL" id="CAEZYR010000038">
    <property type="protein sequence ID" value="CAB4741963.1"/>
    <property type="molecule type" value="Genomic_DNA"/>
</dbReference>
<dbReference type="AlphaFoldDB" id="A0A6J6T4U9"/>
<protein>
    <submittedName>
        <fullName evidence="1">Unannotated protein</fullName>
    </submittedName>
</protein>